<name>A0A1G9D6R1_9PSED</name>
<organism evidence="2 3">
    <name type="scientific">Pseudomonas indica</name>
    <dbReference type="NCBI Taxonomy" id="137658"/>
    <lineage>
        <taxon>Bacteria</taxon>
        <taxon>Pseudomonadati</taxon>
        <taxon>Pseudomonadota</taxon>
        <taxon>Gammaproteobacteria</taxon>
        <taxon>Pseudomonadales</taxon>
        <taxon>Pseudomonadaceae</taxon>
        <taxon>Pseudomonas</taxon>
    </lineage>
</organism>
<dbReference type="AlphaFoldDB" id="A0A1G9D6R1"/>
<accession>A0A1G9D6R1</accession>
<evidence type="ECO:0000313" key="2">
    <source>
        <dbReference type="EMBL" id="SDK59598.1"/>
    </source>
</evidence>
<keyword evidence="3" id="KW-1185">Reference proteome</keyword>
<dbReference type="STRING" id="137658.SAMN05216186_108159"/>
<evidence type="ECO:0008006" key="4">
    <source>
        <dbReference type="Google" id="ProtNLM"/>
    </source>
</evidence>
<reference evidence="2 3" key="1">
    <citation type="submission" date="2016-10" db="EMBL/GenBank/DDBJ databases">
        <authorList>
            <person name="de Groot N.N."/>
        </authorList>
    </citation>
    <scope>NUCLEOTIDE SEQUENCE [LARGE SCALE GENOMIC DNA]</scope>
    <source>
        <strain evidence="2 3">JCM 21544</strain>
    </source>
</reference>
<dbReference type="RefSeq" id="WP_084336164.1">
    <property type="nucleotide sequence ID" value="NZ_CBKZNZ010000102.1"/>
</dbReference>
<protein>
    <recommendedName>
        <fullName evidence="4">Lipoprotein</fullName>
    </recommendedName>
</protein>
<gene>
    <name evidence="2" type="ORF">SAMN05216186_108159</name>
</gene>
<feature type="compositionally biased region" description="Pro residues" evidence="1">
    <location>
        <begin position="60"/>
        <end position="73"/>
    </location>
</feature>
<dbReference type="Proteomes" id="UP000198706">
    <property type="component" value="Unassembled WGS sequence"/>
</dbReference>
<dbReference type="EMBL" id="FNFD01000008">
    <property type="protein sequence ID" value="SDK59598.1"/>
    <property type="molecule type" value="Genomic_DNA"/>
</dbReference>
<sequence length="149" mass="16504">MSVSNPSPSATRPLGRRVRLLGVLGPILLSSACAVHVGPRQPPQPQPPVQQPPVQQAPIVRPPPVQAPPPSSAPKPQISKTHPRYAPPPHVASHWDNRLGVYVVEGRDLYYRERLFYRKERGNWVCSGRPDGPWEPIDIPNVPPGLRNR</sequence>
<evidence type="ECO:0000313" key="3">
    <source>
        <dbReference type="Proteomes" id="UP000198706"/>
    </source>
</evidence>
<feature type="compositionally biased region" description="Pro residues" evidence="1">
    <location>
        <begin position="40"/>
        <end position="51"/>
    </location>
</feature>
<feature type="region of interest" description="Disordered" evidence="1">
    <location>
        <begin position="36"/>
        <end position="91"/>
    </location>
</feature>
<evidence type="ECO:0000256" key="1">
    <source>
        <dbReference type="SAM" id="MobiDB-lite"/>
    </source>
</evidence>
<proteinExistence type="predicted"/>